<comment type="caution">
    <text evidence="1">The sequence shown here is derived from an EMBL/GenBank/DDBJ whole genome shotgun (WGS) entry which is preliminary data.</text>
</comment>
<proteinExistence type="predicted"/>
<gene>
    <name evidence="1" type="ORF">DMH04_26670</name>
</gene>
<sequence>MRNPVQPWPICAPTPTVPFPLPSHRHRQTQGLVGGSIRFQTILTDGFAKAAGDGDVVSVTPSEVRVVHRYRGWPARHQLIRGPSHF</sequence>
<evidence type="ECO:0000313" key="1">
    <source>
        <dbReference type="EMBL" id="RSM81932.1"/>
    </source>
</evidence>
<protein>
    <submittedName>
        <fullName evidence="1">Uncharacterized protein</fullName>
    </submittedName>
</protein>
<organism evidence="1 2">
    <name type="scientific">Kibdelosporangium aridum</name>
    <dbReference type="NCBI Taxonomy" id="2030"/>
    <lineage>
        <taxon>Bacteria</taxon>
        <taxon>Bacillati</taxon>
        <taxon>Actinomycetota</taxon>
        <taxon>Actinomycetes</taxon>
        <taxon>Pseudonocardiales</taxon>
        <taxon>Pseudonocardiaceae</taxon>
        <taxon>Kibdelosporangium</taxon>
    </lineage>
</organism>
<reference evidence="1 2" key="1">
    <citation type="submission" date="2018-05" db="EMBL/GenBank/DDBJ databases">
        <title>Evolution of GPA BGCs.</title>
        <authorList>
            <person name="Waglechner N."/>
            <person name="Wright G.D."/>
        </authorList>
    </citation>
    <scope>NUCLEOTIDE SEQUENCE [LARGE SCALE GENOMIC DNA]</scope>
    <source>
        <strain evidence="1 2">A82846</strain>
    </source>
</reference>
<dbReference type="Proteomes" id="UP000287547">
    <property type="component" value="Unassembled WGS sequence"/>
</dbReference>
<accession>A0A428Z545</accession>
<dbReference type="EMBL" id="QHKI01000024">
    <property type="protein sequence ID" value="RSM81932.1"/>
    <property type="molecule type" value="Genomic_DNA"/>
</dbReference>
<dbReference type="RefSeq" id="WP_037272486.1">
    <property type="nucleotide sequence ID" value="NZ_QHKI01000024.1"/>
</dbReference>
<name>A0A428Z545_KIBAR</name>
<dbReference type="AlphaFoldDB" id="A0A428Z545"/>
<evidence type="ECO:0000313" key="2">
    <source>
        <dbReference type="Proteomes" id="UP000287547"/>
    </source>
</evidence>